<dbReference type="EMBL" id="QTJU01000004">
    <property type="protein sequence ID" value="RFM27903.1"/>
    <property type="molecule type" value="Genomic_DNA"/>
</dbReference>
<dbReference type="InterPro" id="IPR029044">
    <property type="entry name" value="Nucleotide-diphossugar_trans"/>
</dbReference>
<dbReference type="GO" id="GO:0016740">
    <property type="term" value="F:transferase activity"/>
    <property type="evidence" value="ECO:0007669"/>
    <property type="project" value="UniProtKB-KW"/>
</dbReference>
<dbReference type="OrthoDB" id="9785375at2"/>
<name>A0A3E1NIY9_9BACT</name>
<dbReference type="SUPFAM" id="SSF53448">
    <property type="entry name" value="Nucleotide-diphospho-sugar transferases"/>
    <property type="match status" value="1"/>
</dbReference>
<protein>
    <submittedName>
        <fullName evidence="1">Nucleotide-diphospho-sugar transferase</fullName>
    </submittedName>
</protein>
<keyword evidence="2" id="KW-1185">Reference proteome</keyword>
<gene>
    <name evidence="1" type="ORF">DXN05_14060</name>
</gene>
<dbReference type="AlphaFoldDB" id="A0A3E1NIY9"/>
<sequence length="314" mass="36959">MENYRVQSPVLLLLFNRPDLTQQVFQQIQRVQPARLYIAADGPRPTHAADAALCAQARAVATQVNWDCTVKTLFREANKGCKKAVSEALTWFFEQEPEGIILEDDCLPVQSFFYFCDTLLQHYRLDTRITCITGTNLQNGRQWGDASYYFSRYSNIWGWASWRRVWQQYDAELTQYQPAEVARQMKKVFSDPFLAADWVKLFNDLKAGLIDTWDYQLNFINFFENRLCVTPNVNLISNTGFRDDATHTHNPDNHNAHLPAGEITHITHPRYFLPETEADYYFLQKEFDLAARWRRYNKPKRKFKRWVRALFQST</sequence>
<dbReference type="Gene3D" id="3.90.550.10">
    <property type="entry name" value="Spore Coat Polysaccharide Biosynthesis Protein SpsA, Chain A"/>
    <property type="match status" value="1"/>
</dbReference>
<accession>A0A3E1NIY9</accession>
<reference evidence="1 2" key="1">
    <citation type="submission" date="2018-08" db="EMBL/GenBank/DDBJ databases">
        <title>Chitinophagaceae sp. K23C18032701, a novel bacterium isolated from forest soil.</title>
        <authorList>
            <person name="Wang C."/>
        </authorList>
    </citation>
    <scope>NUCLEOTIDE SEQUENCE [LARGE SCALE GENOMIC DNA]</scope>
    <source>
        <strain evidence="1 2">K23C18032701</strain>
    </source>
</reference>
<dbReference type="RefSeq" id="WP_116847978.1">
    <property type="nucleotide sequence ID" value="NZ_QTJU01000004.1"/>
</dbReference>
<evidence type="ECO:0000313" key="2">
    <source>
        <dbReference type="Proteomes" id="UP000261284"/>
    </source>
</evidence>
<comment type="caution">
    <text evidence="1">The sequence shown here is derived from an EMBL/GenBank/DDBJ whole genome shotgun (WGS) entry which is preliminary data.</text>
</comment>
<dbReference type="Proteomes" id="UP000261284">
    <property type="component" value="Unassembled WGS sequence"/>
</dbReference>
<evidence type="ECO:0000313" key="1">
    <source>
        <dbReference type="EMBL" id="RFM27903.1"/>
    </source>
</evidence>
<proteinExistence type="predicted"/>
<organism evidence="1 2">
    <name type="scientific">Deminuibacter soli</name>
    <dbReference type="NCBI Taxonomy" id="2291815"/>
    <lineage>
        <taxon>Bacteria</taxon>
        <taxon>Pseudomonadati</taxon>
        <taxon>Bacteroidota</taxon>
        <taxon>Chitinophagia</taxon>
        <taxon>Chitinophagales</taxon>
        <taxon>Chitinophagaceae</taxon>
        <taxon>Deminuibacter</taxon>
    </lineage>
</organism>
<keyword evidence="1" id="KW-0808">Transferase</keyword>